<proteinExistence type="predicted"/>
<accession>A0A409X626</accession>
<dbReference type="OrthoDB" id="425925at2759"/>
<organism evidence="3 4">
    <name type="scientific">Psilocybe cyanescens</name>
    <dbReference type="NCBI Taxonomy" id="93625"/>
    <lineage>
        <taxon>Eukaryota</taxon>
        <taxon>Fungi</taxon>
        <taxon>Dikarya</taxon>
        <taxon>Basidiomycota</taxon>
        <taxon>Agaricomycotina</taxon>
        <taxon>Agaricomycetes</taxon>
        <taxon>Agaricomycetidae</taxon>
        <taxon>Agaricales</taxon>
        <taxon>Agaricineae</taxon>
        <taxon>Strophariaceae</taxon>
        <taxon>Psilocybe</taxon>
    </lineage>
</organism>
<keyword evidence="2" id="KW-0732">Signal</keyword>
<dbReference type="Proteomes" id="UP000283269">
    <property type="component" value="Unassembled WGS sequence"/>
</dbReference>
<evidence type="ECO:0000256" key="2">
    <source>
        <dbReference type="SAM" id="SignalP"/>
    </source>
</evidence>
<protein>
    <submittedName>
        <fullName evidence="3">Uncharacterized protein</fullName>
    </submittedName>
</protein>
<evidence type="ECO:0000256" key="1">
    <source>
        <dbReference type="SAM" id="MobiDB-lite"/>
    </source>
</evidence>
<dbReference type="EMBL" id="NHYD01002539">
    <property type="protein sequence ID" value="PPQ86180.1"/>
    <property type="molecule type" value="Genomic_DNA"/>
</dbReference>
<keyword evidence="4" id="KW-1185">Reference proteome</keyword>
<name>A0A409X626_PSICY</name>
<feature type="chain" id="PRO_5019244041" evidence="2">
    <location>
        <begin position="21"/>
        <end position="224"/>
    </location>
</feature>
<dbReference type="STRING" id="93625.A0A409X626"/>
<dbReference type="AlphaFoldDB" id="A0A409X626"/>
<feature type="region of interest" description="Disordered" evidence="1">
    <location>
        <begin position="191"/>
        <end position="224"/>
    </location>
</feature>
<evidence type="ECO:0000313" key="4">
    <source>
        <dbReference type="Proteomes" id="UP000283269"/>
    </source>
</evidence>
<evidence type="ECO:0000313" key="3">
    <source>
        <dbReference type="EMBL" id="PPQ86180.1"/>
    </source>
</evidence>
<feature type="signal peptide" evidence="2">
    <location>
        <begin position="1"/>
        <end position="20"/>
    </location>
</feature>
<feature type="compositionally biased region" description="Basic residues" evidence="1">
    <location>
        <begin position="197"/>
        <end position="216"/>
    </location>
</feature>
<reference evidence="3 4" key="1">
    <citation type="journal article" date="2018" name="Evol. Lett.">
        <title>Horizontal gene cluster transfer increased hallucinogenic mushroom diversity.</title>
        <authorList>
            <person name="Reynolds H.T."/>
            <person name="Vijayakumar V."/>
            <person name="Gluck-Thaler E."/>
            <person name="Korotkin H.B."/>
            <person name="Matheny P.B."/>
            <person name="Slot J.C."/>
        </authorList>
    </citation>
    <scope>NUCLEOTIDE SEQUENCE [LARGE SCALE GENOMIC DNA]</scope>
    <source>
        <strain evidence="3 4">2631</strain>
    </source>
</reference>
<comment type="caution">
    <text evidence="3">The sequence shown here is derived from an EMBL/GenBank/DDBJ whole genome shotgun (WGS) entry which is preliminary data.</text>
</comment>
<sequence>MALNISLLFALACVASFAAAASPNNTVYIISNAETPSLELPGLTPVGLQRAQNCLPPLLTPLDIGLIVACPFDKDSGLCAETIRTATPTAQALGLNVTTTCGAGEESDDDCVSDLLKKFAKTSTQSILVVWDILDLDSLFENLDIDDSTEGDDDDDDDDDDTPHFDLLTAIVKHKVTSITSQGCAGLDGQAPGSFRRSLRSVRNSSKRSHKKRRISSRIVGRQA</sequence>
<gene>
    <name evidence="3" type="ORF">CVT25_006923</name>
</gene>
<dbReference type="InParanoid" id="A0A409X626"/>